<reference evidence="1 2" key="1">
    <citation type="journal article" date="2020" name="Nature">
        <title>Six reference-quality genomes reveal evolution of bat adaptations.</title>
        <authorList>
            <person name="Jebb D."/>
            <person name="Huang Z."/>
            <person name="Pippel M."/>
            <person name="Hughes G.M."/>
            <person name="Lavrichenko K."/>
            <person name="Devanna P."/>
            <person name="Winkler S."/>
            <person name="Jermiin L.S."/>
            <person name="Skirmuntt E.C."/>
            <person name="Katzourakis A."/>
            <person name="Burkitt-Gray L."/>
            <person name="Ray D.A."/>
            <person name="Sullivan K.A.M."/>
            <person name="Roscito J.G."/>
            <person name="Kirilenko B.M."/>
            <person name="Davalos L.M."/>
            <person name="Corthals A.P."/>
            <person name="Power M.L."/>
            <person name="Jones G."/>
            <person name="Ransome R.D."/>
            <person name="Dechmann D.K.N."/>
            <person name="Locatelli A.G."/>
            <person name="Puechmaille S.J."/>
            <person name="Fedrigo O."/>
            <person name="Jarvis E.D."/>
            <person name="Hiller M."/>
            <person name="Vernes S.C."/>
            <person name="Myers E.W."/>
            <person name="Teeling E.C."/>
        </authorList>
    </citation>
    <scope>NUCLEOTIDE SEQUENCE [LARGE SCALE GENOMIC DNA]</scope>
    <source>
        <strain evidence="1">MRhiFer1</strain>
        <tissue evidence="1">Lung</tissue>
    </source>
</reference>
<dbReference type="AlphaFoldDB" id="A0A7J7TEJ3"/>
<organism evidence="1 2">
    <name type="scientific">Rhinolophus ferrumequinum</name>
    <name type="common">Greater horseshoe bat</name>
    <dbReference type="NCBI Taxonomy" id="59479"/>
    <lineage>
        <taxon>Eukaryota</taxon>
        <taxon>Metazoa</taxon>
        <taxon>Chordata</taxon>
        <taxon>Craniata</taxon>
        <taxon>Vertebrata</taxon>
        <taxon>Euteleostomi</taxon>
        <taxon>Mammalia</taxon>
        <taxon>Eutheria</taxon>
        <taxon>Laurasiatheria</taxon>
        <taxon>Chiroptera</taxon>
        <taxon>Yinpterochiroptera</taxon>
        <taxon>Rhinolophoidea</taxon>
        <taxon>Rhinolophidae</taxon>
        <taxon>Rhinolophinae</taxon>
        <taxon>Rhinolophus</taxon>
    </lineage>
</organism>
<dbReference type="Proteomes" id="UP000585614">
    <property type="component" value="Unassembled WGS sequence"/>
</dbReference>
<name>A0A7J7TEJ3_RHIFE</name>
<gene>
    <name evidence="1" type="ORF">mRhiFer1_008984</name>
</gene>
<proteinExistence type="predicted"/>
<comment type="caution">
    <text evidence="1">The sequence shown here is derived from an EMBL/GenBank/DDBJ whole genome shotgun (WGS) entry which is preliminary data.</text>
</comment>
<evidence type="ECO:0000313" key="2">
    <source>
        <dbReference type="Proteomes" id="UP000585614"/>
    </source>
</evidence>
<dbReference type="EMBL" id="JACAGC010000020">
    <property type="protein sequence ID" value="KAF6298962.1"/>
    <property type="molecule type" value="Genomic_DNA"/>
</dbReference>
<sequence>MGNDVEFNSSHNNRRFVFLGGELKLLPRVLRRKLYFFLWYLRKWGLVSSEKRQAQGSLLSKVSAAVLDPGIMTGAVRAWSSNQHLQQHLGPGETCTTSGLAPESAFSQDVQRPVCTVEFRKNWCKGSPTG</sequence>
<evidence type="ECO:0000313" key="1">
    <source>
        <dbReference type="EMBL" id="KAF6298962.1"/>
    </source>
</evidence>
<accession>A0A7J7TEJ3</accession>
<protein>
    <submittedName>
        <fullName evidence="1">Uncharacterized protein</fullName>
    </submittedName>
</protein>